<dbReference type="RefSeq" id="WP_073083343.1">
    <property type="nucleotide sequence ID" value="NZ_FQXV01000028.1"/>
</dbReference>
<dbReference type="EMBL" id="FQXV01000028">
    <property type="protein sequence ID" value="SHI24807.1"/>
    <property type="molecule type" value="Genomic_DNA"/>
</dbReference>
<accession>A0A1M5ZKJ3</accession>
<evidence type="ECO:0000313" key="3">
    <source>
        <dbReference type="EMBL" id="SHI24807.1"/>
    </source>
</evidence>
<protein>
    <submittedName>
        <fullName evidence="3">Uncharacterized protein</fullName>
    </submittedName>
</protein>
<feature type="coiled-coil region" evidence="1">
    <location>
        <begin position="14"/>
        <end position="70"/>
    </location>
</feature>
<gene>
    <name evidence="3" type="ORF">SAMN02745823_03869</name>
</gene>
<keyword evidence="1" id="KW-0175">Coiled coil</keyword>
<sequence>MTVEELQIIVRTKTESAEKKIAGLKKRFESIQQTKVPDVQVSTGKAETALKRLQAEVDRTQAKMAKINEKLAPLYAQQDAIVNKYRSMPALSGLTKDQSLDFMVGNDAGMQKLDAQIAPLQAQVDALREKTAVATAQMGRLQETASKRTAPAMRKVRDGTKDAGKSLDKATGSGGKFERMLGRIAARLVVFGAIRSAVSAATEGMRNLAAYSLSMGGNDAGQAIQNMAKLNAIGLQVKNSLGTAFMQILVALMPTIQRLADIISNAADNLSQFFAAMSGASTYTRAKRSVDNYTNGLTSAIEATKALKNATIGIDELNILPSMQNYMQMFEEVPIDSKIKEIADKVKAIIDPIHDLLGDNWLLKILGGAAGLLALRKLISGLMSLLGLFKKKNTALAEQTEKVNADAKATNLLTSAALAAVPAVGLLGDQLGKLKSPEGELALPPVTVQALDLEAYKKSVLAYQTPVTAPVIQAAMVPVINMDNYLYAKSVYQSPVQAPAFAPAIMPAVNASAYSTSLQTAAEQATSFTTSTNAALNEWGTVQKSNYQTVMDYLNLATALAIPSLIPQYAAFYQATSEGEAAWGNNFMGNYHTVMQYIGDATVSGLNVAGSALTSFFNASGQAVASWGNGLVSTTASAISGVVNTVSSGLSSAWENFKSFAEATGQWISGAWEGNKNWIIPAAKIVAGVAVASIVIGATGGLAAPGAIAAGSALLGAAALADGGFPSTGQLFVAREAGPELVGTMGGHTAVANNKQIVDGIASGVATANAQQNAILIEQNNLLRQLLEKNSDIILDGKRVSRQLQPATQRQSRLSGTSFVNANA</sequence>
<dbReference type="AlphaFoldDB" id="A0A1M5ZKJ3"/>
<organism evidence="3 4">
    <name type="scientific">Sporobacter termitidis DSM 10068</name>
    <dbReference type="NCBI Taxonomy" id="1123282"/>
    <lineage>
        <taxon>Bacteria</taxon>
        <taxon>Bacillati</taxon>
        <taxon>Bacillota</taxon>
        <taxon>Clostridia</taxon>
        <taxon>Eubacteriales</taxon>
        <taxon>Oscillospiraceae</taxon>
        <taxon>Sporobacter</taxon>
    </lineage>
</organism>
<reference evidence="3 4" key="1">
    <citation type="submission" date="2016-11" db="EMBL/GenBank/DDBJ databases">
        <authorList>
            <person name="Jaros S."/>
            <person name="Januszkiewicz K."/>
            <person name="Wedrychowicz H."/>
        </authorList>
    </citation>
    <scope>NUCLEOTIDE SEQUENCE [LARGE SCALE GENOMIC DNA]</scope>
    <source>
        <strain evidence="3 4">DSM 10068</strain>
    </source>
</reference>
<feature type="compositionally biased region" description="Basic and acidic residues" evidence="2">
    <location>
        <begin position="155"/>
        <end position="168"/>
    </location>
</feature>
<feature type="region of interest" description="Disordered" evidence="2">
    <location>
        <begin position="144"/>
        <end position="173"/>
    </location>
</feature>
<evidence type="ECO:0000313" key="4">
    <source>
        <dbReference type="Proteomes" id="UP000183995"/>
    </source>
</evidence>
<evidence type="ECO:0000256" key="2">
    <source>
        <dbReference type="SAM" id="MobiDB-lite"/>
    </source>
</evidence>
<name>A0A1M5ZKJ3_9FIRM</name>
<keyword evidence="4" id="KW-1185">Reference proteome</keyword>
<evidence type="ECO:0000256" key="1">
    <source>
        <dbReference type="SAM" id="Coils"/>
    </source>
</evidence>
<dbReference type="Proteomes" id="UP000183995">
    <property type="component" value="Unassembled WGS sequence"/>
</dbReference>
<dbReference type="OrthoDB" id="9780715at2"/>
<feature type="region of interest" description="Disordered" evidence="2">
    <location>
        <begin position="805"/>
        <end position="824"/>
    </location>
</feature>
<proteinExistence type="predicted"/>